<protein>
    <submittedName>
        <fullName evidence="1">Uncharacterized protein</fullName>
    </submittedName>
</protein>
<dbReference type="HOGENOM" id="CLU_1957749_0_0_4"/>
<dbReference type="EMBL" id="CP001068">
    <property type="protein sequence ID" value="ACD26948.1"/>
    <property type="molecule type" value="Genomic_DNA"/>
</dbReference>
<accession>B2UF16</accession>
<reference evidence="1" key="1">
    <citation type="submission" date="2008-05" db="EMBL/GenBank/DDBJ databases">
        <title>Complete sequence of chromosome1 of Ralstonia pickettii 12J.</title>
        <authorList>
            <consortium name="US DOE Joint Genome Institute"/>
            <person name="Lucas S."/>
            <person name="Copeland A."/>
            <person name="Lapidus A."/>
            <person name="Glavina del Rio T."/>
            <person name="Dalin E."/>
            <person name="Tice H."/>
            <person name="Bruce D."/>
            <person name="Goodwin L."/>
            <person name="Pitluck S."/>
            <person name="Meincke L."/>
            <person name="Brettin T."/>
            <person name="Detter J.C."/>
            <person name="Han C."/>
            <person name="Kuske C.R."/>
            <person name="Schmutz J."/>
            <person name="Larimer F."/>
            <person name="Land M."/>
            <person name="Hauser L."/>
            <person name="Kyrpides N."/>
            <person name="Mikhailova N."/>
            <person name="Marsh T."/>
            <person name="Richardson P."/>
        </authorList>
    </citation>
    <scope>NUCLEOTIDE SEQUENCE</scope>
    <source>
        <strain evidence="1">12J</strain>
    </source>
</reference>
<name>B2UF16_RALPJ</name>
<gene>
    <name evidence="1" type="ordered locus">Rpic_1811</name>
</gene>
<evidence type="ECO:0000313" key="1">
    <source>
        <dbReference type="EMBL" id="ACD26948.1"/>
    </source>
</evidence>
<sequence length="126" mass="13816">MKFNGMHLRRLIGWILLASLFFSRLAAASYVCQMELAVTPAAQYGMSRTDCLNIGGDQLTLCADSFANGRIWANSNGHPPDHDGPPPQNVRHPWPLPSAHAVSLLPLPSRVTVSAPIYLQTARLRL</sequence>
<dbReference type="KEGG" id="rpi:Rpic_1811"/>
<dbReference type="AlphaFoldDB" id="B2UF16"/>
<organism evidence="1">
    <name type="scientific">Ralstonia pickettii (strain 12J)</name>
    <dbReference type="NCBI Taxonomy" id="402626"/>
    <lineage>
        <taxon>Bacteria</taxon>
        <taxon>Pseudomonadati</taxon>
        <taxon>Pseudomonadota</taxon>
        <taxon>Betaproteobacteria</taxon>
        <taxon>Burkholderiales</taxon>
        <taxon>Burkholderiaceae</taxon>
        <taxon>Ralstonia</taxon>
    </lineage>
</organism>
<proteinExistence type="predicted"/>